<proteinExistence type="predicted"/>
<dbReference type="Proteomes" id="UP000279833">
    <property type="component" value="Unassembled WGS sequence"/>
</dbReference>
<accession>A0A183JNQ0</accession>
<gene>
    <name evidence="1" type="ORF">SCUD_LOCUS4336</name>
</gene>
<evidence type="ECO:0000313" key="1">
    <source>
        <dbReference type="EMBL" id="VDO88281.1"/>
    </source>
</evidence>
<dbReference type="AlphaFoldDB" id="A0A183JNQ0"/>
<sequence length="113" mass="13035">MDKEGKPITGLQGERKRWVEHFEELLNRPTPLNPPDIEVAPTDLSVDFTTQRIEEIRMTIRKIKSRKAVGQNYAPAEVLESNMEVTANILHVLFGKVWEEEQVQTDLIKVPKK</sequence>
<dbReference type="EMBL" id="UZAK01005686">
    <property type="protein sequence ID" value="VDO88281.1"/>
    <property type="molecule type" value="Genomic_DNA"/>
</dbReference>
<protein>
    <submittedName>
        <fullName evidence="1 3">Uncharacterized protein</fullName>
    </submittedName>
</protein>
<reference evidence="1 2" key="2">
    <citation type="submission" date="2018-11" db="EMBL/GenBank/DDBJ databases">
        <authorList>
            <consortium name="Pathogen Informatics"/>
        </authorList>
    </citation>
    <scope>NUCLEOTIDE SEQUENCE [LARGE SCALE GENOMIC DNA]</scope>
    <source>
        <strain evidence="1">Dakar</strain>
        <strain evidence="2">Dakar, Senegal</strain>
    </source>
</reference>
<reference evidence="3" key="1">
    <citation type="submission" date="2016-06" db="UniProtKB">
        <authorList>
            <consortium name="WormBaseParasite"/>
        </authorList>
    </citation>
    <scope>IDENTIFICATION</scope>
</reference>
<evidence type="ECO:0000313" key="3">
    <source>
        <dbReference type="WBParaSite" id="SCUD_0000433601-mRNA-1"/>
    </source>
</evidence>
<organism evidence="3">
    <name type="scientific">Schistosoma curassoni</name>
    <dbReference type="NCBI Taxonomy" id="6186"/>
    <lineage>
        <taxon>Eukaryota</taxon>
        <taxon>Metazoa</taxon>
        <taxon>Spiralia</taxon>
        <taxon>Lophotrochozoa</taxon>
        <taxon>Platyhelminthes</taxon>
        <taxon>Trematoda</taxon>
        <taxon>Digenea</taxon>
        <taxon>Strigeidida</taxon>
        <taxon>Schistosomatoidea</taxon>
        <taxon>Schistosomatidae</taxon>
        <taxon>Schistosoma</taxon>
    </lineage>
</organism>
<evidence type="ECO:0000313" key="2">
    <source>
        <dbReference type="Proteomes" id="UP000279833"/>
    </source>
</evidence>
<dbReference type="WBParaSite" id="SCUD_0000433601-mRNA-1">
    <property type="protein sequence ID" value="SCUD_0000433601-mRNA-1"/>
    <property type="gene ID" value="SCUD_0000433601"/>
</dbReference>
<keyword evidence="2" id="KW-1185">Reference proteome</keyword>
<name>A0A183JNQ0_9TREM</name>